<dbReference type="AlphaFoldDB" id="A0A6G1J1U1"/>
<gene>
    <name evidence="1" type="ORF">K458DRAFT_487655</name>
</gene>
<proteinExistence type="predicted"/>
<organism evidence="1 2">
    <name type="scientific">Lentithecium fluviatile CBS 122367</name>
    <dbReference type="NCBI Taxonomy" id="1168545"/>
    <lineage>
        <taxon>Eukaryota</taxon>
        <taxon>Fungi</taxon>
        <taxon>Dikarya</taxon>
        <taxon>Ascomycota</taxon>
        <taxon>Pezizomycotina</taxon>
        <taxon>Dothideomycetes</taxon>
        <taxon>Pleosporomycetidae</taxon>
        <taxon>Pleosporales</taxon>
        <taxon>Massarineae</taxon>
        <taxon>Lentitheciaceae</taxon>
        <taxon>Lentithecium</taxon>
    </lineage>
</organism>
<evidence type="ECO:0000313" key="1">
    <source>
        <dbReference type="EMBL" id="KAF2684171.1"/>
    </source>
</evidence>
<sequence length="856" mass="94908">MAHDTQISSTTRLDLAGRGLDLSARGLDIIESLARIATSPDGVIRTAADVIYRLGLEGLDREDLGYCLEGAKSLAYPNEAGSAFCQKVVKGVEVTSAVKPFATISSGSLGRILLLDPELSWITTSITGLYEFHDEKFITQVMTSLMTRMNAERKGEQPGSRSTVWSDPRYLKMQPTVQKFTSSIWLNIVNSGNASLPLPDELRAICRIGHHLDVPTLVEAISRLKSPTRSSQVVIASRYMLGNLSLWLIYHFHGRFRVVVGGETVYDVAQGDSDKEIELRVGTRCKDTGDCAKQDASRHFVMMEHAAEHWSEFFEGNSTSSPFLGSISRARRALYAFDDWMPNASPSLNTTEAKVREVAANLVRWLCGLRIKQYPQPMNGIVYQTELQKRSGSTDTTDARMSELLRRSPSILVANWAPALEDGWRSESAVEVYSPLAFAELQESKGRHANYSDASAVARAARSSLVWGCYPGLKDLIETAQARCSCINCKFKQNVPHLQSGCLMTYAYASVLKFVAHAIADGFGAGDASGSEETSNQENDFDVYNVERVLLDIAMYSRIVWQTWFEVASCVYLGRHYSNKGARRHANGFLSADDSMTIAIQHGDFAVVAPWIDLAKEVTHRGSFGFVTVPGRLCVPKAGQTSAGAAHQSLNTEFAVIKTQATESMESGDGEDMQNEQLLNAELGTDDHDVKVDVFLFPSDHEVYILLTRVRAGRFSRLINPCATSIMQSKHFHDLRPEVRNHEADQCVEDSDGNMYQSMSVYSFDRLLGRWPYVSFKHVHMSQVLDTYLKYNIALSLAEDGIVLVNQSNCWKCPAKSLMALKGKRVRSASGRFLIHVSDVLKEGDDGEKSVDRIMN</sequence>
<keyword evidence="2" id="KW-1185">Reference proteome</keyword>
<reference evidence="1" key="1">
    <citation type="journal article" date="2020" name="Stud. Mycol.">
        <title>101 Dothideomycetes genomes: a test case for predicting lifestyles and emergence of pathogens.</title>
        <authorList>
            <person name="Haridas S."/>
            <person name="Albert R."/>
            <person name="Binder M."/>
            <person name="Bloem J."/>
            <person name="Labutti K."/>
            <person name="Salamov A."/>
            <person name="Andreopoulos B."/>
            <person name="Baker S."/>
            <person name="Barry K."/>
            <person name="Bills G."/>
            <person name="Bluhm B."/>
            <person name="Cannon C."/>
            <person name="Castanera R."/>
            <person name="Culley D."/>
            <person name="Daum C."/>
            <person name="Ezra D."/>
            <person name="Gonzalez J."/>
            <person name="Henrissat B."/>
            <person name="Kuo A."/>
            <person name="Liang C."/>
            <person name="Lipzen A."/>
            <person name="Lutzoni F."/>
            <person name="Magnuson J."/>
            <person name="Mondo S."/>
            <person name="Nolan M."/>
            <person name="Ohm R."/>
            <person name="Pangilinan J."/>
            <person name="Park H.-J."/>
            <person name="Ramirez L."/>
            <person name="Alfaro M."/>
            <person name="Sun H."/>
            <person name="Tritt A."/>
            <person name="Yoshinaga Y."/>
            <person name="Zwiers L.-H."/>
            <person name="Turgeon B."/>
            <person name="Goodwin S."/>
            <person name="Spatafora J."/>
            <person name="Crous P."/>
            <person name="Grigoriev I."/>
        </authorList>
    </citation>
    <scope>NUCLEOTIDE SEQUENCE</scope>
    <source>
        <strain evidence="1">CBS 122367</strain>
    </source>
</reference>
<dbReference type="OrthoDB" id="3526561at2759"/>
<accession>A0A6G1J1U1</accession>
<name>A0A6G1J1U1_9PLEO</name>
<dbReference type="Proteomes" id="UP000799291">
    <property type="component" value="Unassembled WGS sequence"/>
</dbReference>
<dbReference type="EMBL" id="MU005582">
    <property type="protein sequence ID" value="KAF2684171.1"/>
    <property type="molecule type" value="Genomic_DNA"/>
</dbReference>
<protein>
    <submittedName>
        <fullName evidence="1">Uncharacterized protein</fullName>
    </submittedName>
</protein>
<evidence type="ECO:0000313" key="2">
    <source>
        <dbReference type="Proteomes" id="UP000799291"/>
    </source>
</evidence>